<proteinExistence type="inferred from homology"/>
<comment type="caution">
    <text evidence="7">Lacks conserved residue(s) required for the propagation of feature annotation.</text>
</comment>
<feature type="domain" description="Nucleoside diphosphate kinase-like" evidence="9">
    <location>
        <begin position="3"/>
        <end position="155"/>
    </location>
</feature>
<keyword evidence="4" id="KW-0808">Transferase</keyword>
<evidence type="ECO:0000256" key="8">
    <source>
        <dbReference type="RuleBase" id="RU004011"/>
    </source>
</evidence>
<evidence type="ECO:0000313" key="10">
    <source>
        <dbReference type="EMBL" id="MBC3899463.1"/>
    </source>
</evidence>
<evidence type="ECO:0000259" key="9">
    <source>
        <dbReference type="SMART" id="SM00562"/>
    </source>
</evidence>
<dbReference type="InterPro" id="IPR036850">
    <property type="entry name" value="NDK-like_dom_sf"/>
</dbReference>
<organism evidence="10 11">
    <name type="scientific">Acetobacterium malicum</name>
    <dbReference type="NCBI Taxonomy" id="52692"/>
    <lineage>
        <taxon>Bacteria</taxon>
        <taxon>Bacillati</taxon>
        <taxon>Bacillota</taxon>
        <taxon>Clostridia</taxon>
        <taxon>Eubacteriales</taxon>
        <taxon>Eubacteriaceae</taxon>
        <taxon>Acetobacterium</taxon>
    </lineage>
</organism>
<keyword evidence="5" id="KW-0418">Kinase</keyword>
<name>A0ABR6YW85_9FIRM</name>
<reference evidence="10 11" key="1">
    <citation type="journal article" date="2020" name="mSystems">
        <title>Defining Genomic and Predicted Metabolic Features of the Acetobacterium Genus.</title>
        <authorList>
            <person name="Ross D.E."/>
            <person name="Marshall C.W."/>
            <person name="Gulliver D."/>
            <person name="May H.D."/>
            <person name="Norman R.S."/>
        </authorList>
    </citation>
    <scope>NUCLEOTIDE SEQUENCE [LARGE SCALE GENOMIC DNA]</scope>
    <source>
        <strain evidence="10 11">DSM 4132</strain>
    </source>
</reference>
<dbReference type="InterPro" id="IPR034907">
    <property type="entry name" value="NDK-like_dom"/>
</dbReference>
<comment type="similarity">
    <text evidence="2 7 8">Belongs to the NDK family.</text>
</comment>
<sequence>MMRTYALIIMKPDALENELVEPIIRRFNEHHFQIEMIGFKRADEKLILTHYAHVVEKLGDSFKRMAIAAFVGQAMIPIILSQDGDQAIANSRALTGATDPTAAQPGTIRGDLGTDSFENADREERCCYNLIHCSDSTESLLTEIKLWFEPETYEVFAPLISSVG</sequence>
<evidence type="ECO:0000256" key="4">
    <source>
        <dbReference type="ARBA" id="ARBA00022679"/>
    </source>
</evidence>
<dbReference type="RefSeq" id="WP_186893949.1">
    <property type="nucleotide sequence ID" value="NZ_WJBE01000005.1"/>
</dbReference>
<keyword evidence="11" id="KW-1185">Reference proteome</keyword>
<dbReference type="EMBL" id="WJBE01000005">
    <property type="protein sequence ID" value="MBC3899463.1"/>
    <property type="molecule type" value="Genomic_DNA"/>
</dbReference>
<evidence type="ECO:0000256" key="1">
    <source>
        <dbReference type="ARBA" id="ARBA00001946"/>
    </source>
</evidence>
<dbReference type="Proteomes" id="UP000622405">
    <property type="component" value="Unassembled WGS sequence"/>
</dbReference>
<gene>
    <name evidence="10" type="ORF">GH811_07520</name>
</gene>
<evidence type="ECO:0000256" key="5">
    <source>
        <dbReference type="ARBA" id="ARBA00022777"/>
    </source>
</evidence>
<protein>
    <recommendedName>
        <fullName evidence="3">nucleoside-diphosphate kinase</fullName>
        <ecNumber evidence="3">2.7.4.6</ecNumber>
    </recommendedName>
</protein>
<dbReference type="SMART" id="SM00562">
    <property type="entry name" value="NDK"/>
    <property type="match status" value="1"/>
</dbReference>
<evidence type="ECO:0000256" key="3">
    <source>
        <dbReference type="ARBA" id="ARBA00012966"/>
    </source>
</evidence>
<evidence type="ECO:0000256" key="7">
    <source>
        <dbReference type="PROSITE-ProRule" id="PRU00706"/>
    </source>
</evidence>
<dbReference type="SUPFAM" id="SSF54919">
    <property type="entry name" value="Nucleoside diphosphate kinase, NDK"/>
    <property type="match status" value="1"/>
</dbReference>
<dbReference type="EC" id="2.7.4.6" evidence="3"/>
<dbReference type="Gene3D" id="3.30.70.141">
    <property type="entry name" value="Nucleoside diphosphate kinase-like domain"/>
    <property type="match status" value="1"/>
</dbReference>
<keyword evidence="6" id="KW-0546">Nucleotide metabolism</keyword>
<dbReference type="Pfam" id="PF00334">
    <property type="entry name" value="NDK"/>
    <property type="match status" value="1"/>
</dbReference>
<dbReference type="PANTHER" id="PTHR11349">
    <property type="entry name" value="NUCLEOSIDE DIPHOSPHATE KINASE"/>
    <property type="match status" value="1"/>
</dbReference>
<accession>A0ABR6YW85</accession>
<evidence type="ECO:0000256" key="2">
    <source>
        <dbReference type="ARBA" id="ARBA00008142"/>
    </source>
</evidence>
<dbReference type="PROSITE" id="PS51374">
    <property type="entry name" value="NDPK_LIKE"/>
    <property type="match status" value="1"/>
</dbReference>
<evidence type="ECO:0000256" key="6">
    <source>
        <dbReference type="ARBA" id="ARBA00023080"/>
    </source>
</evidence>
<evidence type="ECO:0000313" key="11">
    <source>
        <dbReference type="Proteomes" id="UP000622405"/>
    </source>
</evidence>
<comment type="caution">
    <text evidence="10">The sequence shown here is derived from an EMBL/GenBank/DDBJ whole genome shotgun (WGS) entry which is preliminary data.</text>
</comment>
<comment type="cofactor">
    <cofactor evidence="1">
        <name>Mg(2+)</name>
        <dbReference type="ChEBI" id="CHEBI:18420"/>
    </cofactor>
</comment>
<dbReference type="InterPro" id="IPR001564">
    <property type="entry name" value="Nucleoside_diP_kinase"/>
</dbReference>
<dbReference type="PRINTS" id="PR01243">
    <property type="entry name" value="NUCDPKINASE"/>
</dbReference>